<evidence type="ECO:0000313" key="3">
    <source>
        <dbReference type="Proteomes" id="UP000038010"/>
    </source>
</evidence>
<protein>
    <submittedName>
        <fullName evidence="2">Uncharacterized protein</fullName>
    </submittedName>
</protein>
<feature type="region of interest" description="Disordered" evidence="1">
    <location>
        <begin position="72"/>
        <end position="98"/>
    </location>
</feature>
<dbReference type="GeneID" id="28738854"/>
<dbReference type="AlphaFoldDB" id="A0A0N1P2H5"/>
<evidence type="ECO:0000256" key="1">
    <source>
        <dbReference type="SAM" id="MobiDB-lite"/>
    </source>
</evidence>
<gene>
    <name evidence="2" type="ORF">AB675_6667</name>
</gene>
<dbReference type="Proteomes" id="UP000038010">
    <property type="component" value="Unassembled WGS sequence"/>
</dbReference>
<dbReference type="VEuPathDB" id="FungiDB:AB675_6667"/>
<dbReference type="RefSeq" id="XP_018003503.1">
    <property type="nucleotide sequence ID" value="XM_018146974.1"/>
</dbReference>
<evidence type="ECO:0000313" key="2">
    <source>
        <dbReference type="EMBL" id="KPI43540.1"/>
    </source>
</evidence>
<proteinExistence type="predicted"/>
<dbReference type="EMBL" id="LFJN01000005">
    <property type="protein sequence ID" value="KPI43540.1"/>
    <property type="molecule type" value="Genomic_DNA"/>
</dbReference>
<sequence length="159" mass="17889">MSHPLFTHRVPGPCNTCWEEVQYRLANLEDLAVVETHRNFITKSKKEKVIFEGRKPRQLRLVAMRDAERAAEAEVQADAEAGEARDLPNPQGTPGKENVTTMEYVRGLWVQSKAMAVGMRSPDSLRGKEFAEMDATVKVLRLSMDREDFAAVAREMDAG</sequence>
<reference evidence="2 3" key="1">
    <citation type="submission" date="2015-06" db="EMBL/GenBank/DDBJ databases">
        <title>Draft genome of the ant-associated black yeast Phialophora attae CBS 131958.</title>
        <authorList>
            <person name="Moreno L.F."/>
            <person name="Stielow B.J."/>
            <person name="de Hoog S."/>
            <person name="Vicente V.A."/>
            <person name="Weiss V.A."/>
            <person name="de Vries M."/>
            <person name="Cruz L.M."/>
            <person name="Souza E.M."/>
        </authorList>
    </citation>
    <scope>NUCLEOTIDE SEQUENCE [LARGE SCALE GENOMIC DNA]</scope>
    <source>
        <strain evidence="2 3">CBS 131958</strain>
    </source>
</reference>
<keyword evidence="3" id="KW-1185">Reference proteome</keyword>
<comment type="caution">
    <text evidence="2">The sequence shown here is derived from an EMBL/GenBank/DDBJ whole genome shotgun (WGS) entry which is preliminary data.</text>
</comment>
<accession>A0A0N1P2H5</accession>
<organism evidence="2 3">
    <name type="scientific">Cyphellophora attinorum</name>
    <dbReference type="NCBI Taxonomy" id="1664694"/>
    <lineage>
        <taxon>Eukaryota</taxon>
        <taxon>Fungi</taxon>
        <taxon>Dikarya</taxon>
        <taxon>Ascomycota</taxon>
        <taxon>Pezizomycotina</taxon>
        <taxon>Eurotiomycetes</taxon>
        <taxon>Chaetothyriomycetidae</taxon>
        <taxon>Chaetothyriales</taxon>
        <taxon>Cyphellophoraceae</taxon>
        <taxon>Cyphellophora</taxon>
    </lineage>
</organism>
<name>A0A0N1P2H5_9EURO</name>